<sequence length="123" mass="13207">MSSHVMVTLSFTRPVEAHELCPGDTFAFPDAPRTPLTVLGVDEAVISPELTLVALTVPGHAEPMNLPANTPVRVLRMLRTVSLPCLLCGKSQDIELDLPRDGEPLSVVCADHVPDPEQSEETG</sequence>
<dbReference type="RefSeq" id="WP_141585410.1">
    <property type="nucleotide sequence ID" value="NZ_SPAZ01000288.1"/>
</dbReference>
<evidence type="ECO:0000313" key="1">
    <source>
        <dbReference type="EMBL" id="TQE21610.1"/>
    </source>
</evidence>
<protein>
    <submittedName>
        <fullName evidence="1">Uncharacterized protein</fullName>
    </submittedName>
</protein>
<dbReference type="AlphaFoldDB" id="A0AAE9AXB4"/>
<comment type="caution">
    <text evidence="1">The sequence shown here is derived from an EMBL/GenBank/DDBJ whole genome shotgun (WGS) entry which is preliminary data.</text>
</comment>
<evidence type="ECO:0000313" key="2">
    <source>
        <dbReference type="Proteomes" id="UP000318720"/>
    </source>
</evidence>
<name>A0AAE9AXB4_9ACTN</name>
<reference evidence="1 2" key="1">
    <citation type="submission" date="2019-03" db="EMBL/GenBank/DDBJ databases">
        <title>Comparative genomic analyses of the sweetpotato soil rot pathogen, Streptomyces ipomoeae.</title>
        <authorList>
            <person name="Ruschel Soares N."/>
            <person name="Badger J.H."/>
            <person name="Huguet-Tapia J.C."/>
            <person name="Clark C.A."/>
            <person name="Pettis G.S."/>
        </authorList>
    </citation>
    <scope>NUCLEOTIDE SEQUENCE [LARGE SCALE GENOMIC DNA]</scope>
    <source>
        <strain evidence="1 2">88-35</strain>
    </source>
</reference>
<proteinExistence type="predicted"/>
<organism evidence="1 2">
    <name type="scientific">Streptomyces ipomoeae</name>
    <dbReference type="NCBI Taxonomy" id="103232"/>
    <lineage>
        <taxon>Bacteria</taxon>
        <taxon>Bacillati</taxon>
        <taxon>Actinomycetota</taxon>
        <taxon>Actinomycetes</taxon>
        <taxon>Kitasatosporales</taxon>
        <taxon>Streptomycetaceae</taxon>
        <taxon>Streptomyces</taxon>
    </lineage>
</organism>
<dbReference type="EMBL" id="SPAZ01000288">
    <property type="protein sequence ID" value="TQE21610.1"/>
    <property type="molecule type" value="Genomic_DNA"/>
</dbReference>
<gene>
    <name evidence="1" type="ORF">Sipo8835_37295</name>
</gene>
<accession>A0AAE9AXB4</accession>
<dbReference type="Proteomes" id="UP000318720">
    <property type="component" value="Unassembled WGS sequence"/>
</dbReference>